<name>A0A1I3USR2_9SPHI</name>
<accession>A0A1I3USR2</accession>
<reference evidence="1 2" key="1">
    <citation type="submission" date="2016-10" db="EMBL/GenBank/DDBJ databases">
        <authorList>
            <person name="de Groot N.N."/>
        </authorList>
    </citation>
    <scope>NUCLEOTIDE SEQUENCE [LARGE SCALE GENOMIC DNA]</scope>
    <source>
        <strain evidence="1 2">RK1</strain>
    </source>
</reference>
<sequence>MAVFKKGINGAFSGTIGNTVGSSWRHITYMRSLPKPSRKPATPAQLAQRAKFALAVSFLQPMKWILNLGFNDKQRGNNTGYNRGLQLFITQAIIGDYPDYEIDFEKVAVSQGNMDKLVGLTLASETPNTLSLSWMDLSEEPVDPDEVKGSYFDDQVFVLLYNRTEQLFTTNRTAVRQDEALQLELPAIFAGHEFYVWAFARHREGGRQSISQYAGTVVLAGTEEPAEEPEP</sequence>
<gene>
    <name evidence="1" type="ORF">SAMN05444682_1156</name>
</gene>
<dbReference type="RefSeq" id="WP_090631844.1">
    <property type="nucleotide sequence ID" value="NZ_FOQO01000015.1"/>
</dbReference>
<dbReference type="STRING" id="1477437.SAMN05444682_1156"/>
<dbReference type="Proteomes" id="UP000198670">
    <property type="component" value="Unassembled WGS sequence"/>
</dbReference>
<evidence type="ECO:0000313" key="1">
    <source>
        <dbReference type="EMBL" id="SFJ84861.1"/>
    </source>
</evidence>
<dbReference type="AlphaFoldDB" id="A0A1I3USR2"/>
<evidence type="ECO:0000313" key="2">
    <source>
        <dbReference type="Proteomes" id="UP000198670"/>
    </source>
</evidence>
<dbReference type="OrthoDB" id="665435at2"/>
<keyword evidence="2" id="KW-1185">Reference proteome</keyword>
<organism evidence="1 2">
    <name type="scientific">Parapedobacter indicus</name>
    <dbReference type="NCBI Taxonomy" id="1477437"/>
    <lineage>
        <taxon>Bacteria</taxon>
        <taxon>Pseudomonadati</taxon>
        <taxon>Bacteroidota</taxon>
        <taxon>Sphingobacteriia</taxon>
        <taxon>Sphingobacteriales</taxon>
        <taxon>Sphingobacteriaceae</taxon>
        <taxon>Parapedobacter</taxon>
    </lineage>
</organism>
<dbReference type="InterPro" id="IPR046233">
    <property type="entry name" value="DUF6266"/>
</dbReference>
<protein>
    <submittedName>
        <fullName evidence="1">Uncharacterized protein</fullName>
    </submittedName>
</protein>
<dbReference type="EMBL" id="FOQO01000015">
    <property type="protein sequence ID" value="SFJ84861.1"/>
    <property type="molecule type" value="Genomic_DNA"/>
</dbReference>
<proteinExistence type="predicted"/>
<dbReference type="Pfam" id="PF19781">
    <property type="entry name" value="DUF6266"/>
    <property type="match status" value="1"/>
</dbReference>